<sequence length="264" mass="30000">MASTNDHSLIMDLSLPPSGNSSRPETPTYLHCQRLKRTADDIRKFTKLTDGTTSLIKSMKYDGFDSDDDPSIQDLKCRLSHYQNYLAMAVSDFNSLPYCDTPNCEVHHTPPQSPTLDIMEFPELCKKAPLKRKENEDGFTSPPSRKLSKSQRVYSNPELGFNLQLENKFSQLQDQQPEGNSSANATNISVPTPDTANTKRTTVPTPDKNTPKHLPPPTFLEITTDYRIHVKTLTKYIPKLRTKMTGDYLKLYTDNSEDYYKLNN</sequence>
<evidence type="ECO:0000313" key="2">
    <source>
        <dbReference type="EMBL" id="GFR05845.1"/>
    </source>
</evidence>
<comment type="caution">
    <text evidence="2">The sequence shown here is derived from an EMBL/GenBank/DDBJ whole genome shotgun (WGS) entry which is preliminary data.</text>
</comment>
<accession>A0A8X6LDK6</accession>
<dbReference type="EMBL" id="BMAO01035770">
    <property type="protein sequence ID" value="GFR05845.1"/>
    <property type="molecule type" value="Genomic_DNA"/>
</dbReference>
<organism evidence="2 3">
    <name type="scientific">Trichonephila clavata</name>
    <name type="common">Joro spider</name>
    <name type="synonym">Nephila clavata</name>
    <dbReference type="NCBI Taxonomy" id="2740835"/>
    <lineage>
        <taxon>Eukaryota</taxon>
        <taxon>Metazoa</taxon>
        <taxon>Ecdysozoa</taxon>
        <taxon>Arthropoda</taxon>
        <taxon>Chelicerata</taxon>
        <taxon>Arachnida</taxon>
        <taxon>Araneae</taxon>
        <taxon>Araneomorphae</taxon>
        <taxon>Entelegynae</taxon>
        <taxon>Araneoidea</taxon>
        <taxon>Nephilidae</taxon>
        <taxon>Trichonephila</taxon>
    </lineage>
</organism>
<evidence type="ECO:0000313" key="3">
    <source>
        <dbReference type="Proteomes" id="UP000887116"/>
    </source>
</evidence>
<proteinExistence type="predicted"/>
<keyword evidence="3" id="KW-1185">Reference proteome</keyword>
<reference evidence="2" key="1">
    <citation type="submission" date="2020-07" db="EMBL/GenBank/DDBJ databases">
        <title>Multicomponent nature underlies the extraordinary mechanical properties of spider dragline silk.</title>
        <authorList>
            <person name="Kono N."/>
            <person name="Nakamura H."/>
            <person name="Mori M."/>
            <person name="Yoshida Y."/>
            <person name="Ohtoshi R."/>
            <person name="Malay A.D."/>
            <person name="Moran D.A.P."/>
            <person name="Tomita M."/>
            <person name="Numata K."/>
            <person name="Arakawa K."/>
        </authorList>
    </citation>
    <scope>NUCLEOTIDE SEQUENCE</scope>
</reference>
<feature type="region of interest" description="Disordered" evidence="1">
    <location>
        <begin position="172"/>
        <end position="218"/>
    </location>
</feature>
<dbReference type="AlphaFoldDB" id="A0A8X6LDK6"/>
<name>A0A8X6LDK6_TRICU</name>
<evidence type="ECO:0000256" key="1">
    <source>
        <dbReference type="SAM" id="MobiDB-lite"/>
    </source>
</evidence>
<feature type="region of interest" description="Disordered" evidence="1">
    <location>
        <begin position="132"/>
        <end position="153"/>
    </location>
</feature>
<gene>
    <name evidence="2" type="ORF">TNCT_646341</name>
</gene>
<dbReference type="Proteomes" id="UP000887116">
    <property type="component" value="Unassembled WGS sequence"/>
</dbReference>
<feature type="compositionally biased region" description="Polar residues" evidence="1">
    <location>
        <begin position="172"/>
        <end position="208"/>
    </location>
</feature>
<protein>
    <submittedName>
        <fullName evidence="2">Uncharacterized protein</fullName>
    </submittedName>
</protein>
<feature type="region of interest" description="Disordered" evidence="1">
    <location>
        <begin position="1"/>
        <end position="26"/>
    </location>
</feature>